<comment type="caution">
    <text evidence="1">The sequence shown here is derived from an EMBL/GenBank/DDBJ whole genome shotgun (WGS) entry which is preliminary data.</text>
</comment>
<gene>
    <name evidence="1" type="ORF">JIN82_01180</name>
</gene>
<reference evidence="1" key="1">
    <citation type="submission" date="2021-01" db="EMBL/GenBank/DDBJ databases">
        <title>Modified the classification status of verrucomicrobia.</title>
        <authorList>
            <person name="Feng X."/>
        </authorList>
    </citation>
    <scope>NUCLEOTIDE SEQUENCE</scope>
    <source>
        <strain evidence="1">_KCTC 22039</strain>
    </source>
</reference>
<dbReference type="EMBL" id="JAENIM010000009">
    <property type="protein sequence ID" value="MBK1789760.1"/>
    <property type="molecule type" value="Genomic_DNA"/>
</dbReference>
<evidence type="ECO:0000313" key="1">
    <source>
        <dbReference type="EMBL" id="MBK1789760.1"/>
    </source>
</evidence>
<organism evidence="1 2">
    <name type="scientific">Persicirhabdus sediminis</name>
    <dbReference type="NCBI Taxonomy" id="454144"/>
    <lineage>
        <taxon>Bacteria</taxon>
        <taxon>Pseudomonadati</taxon>
        <taxon>Verrucomicrobiota</taxon>
        <taxon>Verrucomicrobiia</taxon>
        <taxon>Verrucomicrobiales</taxon>
        <taxon>Verrucomicrobiaceae</taxon>
        <taxon>Persicirhabdus</taxon>
    </lineage>
</organism>
<dbReference type="Proteomes" id="UP000624703">
    <property type="component" value="Unassembled WGS sequence"/>
</dbReference>
<keyword evidence="2" id="KW-1185">Reference proteome</keyword>
<protein>
    <submittedName>
        <fullName evidence="1">Uncharacterized protein</fullName>
    </submittedName>
</protein>
<evidence type="ECO:0000313" key="2">
    <source>
        <dbReference type="Proteomes" id="UP000624703"/>
    </source>
</evidence>
<proteinExistence type="predicted"/>
<dbReference type="AlphaFoldDB" id="A0A8J7SIS7"/>
<accession>A0A8J7SIS7</accession>
<sequence>MTASFGLVLVTLILVFQVFHNPPLTAGLMAGFFSATIAVRWFFGNYASGPKTIAEQGEDTKPDNVPR</sequence>
<name>A0A8J7SIS7_9BACT</name>